<keyword evidence="1" id="KW-0812">Transmembrane</keyword>
<dbReference type="RefSeq" id="WP_212495585.1">
    <property type="nucleotide sequence ID" value="NZ_JAFCJH010000093.1"/>
</dbReference>
<accession>A0ABS5FXS4</accession>
<sequence length="62" mass="6763">MFKTVRIPALIACAYAGSAVAEMHGSRSSQIVHARVLFARVLFAQVLFAQVLFAAQVLYAHD</sequence>
<proteinExistence type="predicted"/>
<reference evidence="3" key="1">
    <citation type="journal article" date="2021" name="ISME J.">
        <title>Evolutionary origin and ecological implication of a unique nif island in free-living Bradyrhizobium lineages.</title>
        <authorList>
            <person name="Tao J."/>
        </authorList>
    </citation>
    <scope>NUCLEOTIDE SEQUENCE [LARGE SCALE GENOMIC DNA]</scope>
    <source>
        <strain evidence="3">SZCCT0434</strain>
    </source>
</reference>
<name>A0ABS5FXS4_9BRAD</name>
<dbReference type="EMBL" id="JAFCJH010000093">
    <property type="protein sequence ID" value="MBR0801637.1"/>
    <property type="molecule type" value="Genomic_DNA"/>
</dbReference>
<dbReference type="Proteomes" id="UP001315278">
    <property type="component" value="Unassembled WGS sequence"/>
</dbReference>
<evidence type="ECO:0008006" key="4">
    <source>
        <dbReference type="Google" id="ProtNLM"/>
    </source>
</evidence>
<gene>
    <name evidence="2" type="ORF">JQ615_40530</name>
</gene>
<keyword evidence="1" id="KW-0472">Membrane</keyword>
<evidence type="ECO:0000313" key="2">
    <source>
        <dbReference type="EMBL" id="MBR0801637.1"/>
    </source>
</evidence>
<protein>
    <recommendedName>
        <fullName evidence="4">HIG1 domain-containing protein</fullName>
    </recommendedName>
</protein>
<comment type="caution">
    <text evidence="2">The sequence shown here is derived from an EMBL/GenBank/DDBJ whole genome shotgun (WGS) entry which is preliminary data.</text>
</comment>
<organism evidence="2 3">
    <name type="scientific">Bradyrhizobium jicamae</name>
    <dbReference type="NCBI Taxonomy" id="280332"/>
    <lineage>
        <taxon>Bacteria</taxon>
        <taxon>Pseudomonadati</taxon>
        <taxon>Pseudomonadota</taxon>
        <taxon>Alphaproteobacteria</taxon>
        <taxon>Hyphomicrobiales</taxon>
        <taxon>Nitrobacteraceae</taxon>
        <taxon>Bradyrhizobium</taxon>
    </lineage>
</organism>
<evidence type="ECO:0000313" key="3">
    <source>
        <dbReference type="Proteomes" id="UP001315278"/>
    </source>
</evidence>
<evidence type="ECO:0000256" key="1">
    <source>
        <dbReference type="SAM" id="Phobius"/>
    </source>
</evidence>
<keyword evidence="1" id="KW-1133">Transmembrane helix</keyword>
<keyword evidence="3" id="KW-1185">Reference proteome</keyword>
<feature type="transmembrane region" description="Helical" evidence="1">
    <location>
        <begin position="37"/>
        <end position="59"/>
    </location>
</feature>